<dbReference type="PROSITE" id="PS00022">
    <property type="entry name" value="EGF_1"/>
    <property type="match status" value="1"/>
</dbReference>
<evidence type="ECO:0000256" key="4">
    <source>
        <dbReference type="ARBA" id="ARBA00023180"/>
    </source>
</evidence>
<dbReference type="AlphaFoldDB" id="A0AAN8IVX3"/>
<evidence type="ECO:0000259" key="6">
    <source>
        <dbReference type="PROSITE" id="PS00022"/>
    </source>
</evidence>
<evidence type="ECO:0000256" key="1">
    <source>
        <dbReference type="ARBA" id="ARBA00007384"/>
    </source>
</evidence>
<comment type="similarity">
    <text evidence="1">Belongs to the EGF-CFC (Cripto-1/FRL1/Cryptic) family.</text>
</comment>
<name>A0AAN8IVX3_PATCE</name>
<keyword evidence="2" id="KW-0245">EGF-like domain</keyword>
<proteinExistence type="inferred from homology"/>
<evidence type="ECO:0000313" key="7">
    <source>
        <dbReference type="EMBL" id="KAK6165662.1"/>
    </source>
</evidence>
<evidence type="ECO:0000313" key="8">
    <source>
        <dbReference type="Proteomes" id="UP001347796"/>
    </source>
</evidence>
<gene>
    <name evidence="7" type="ORF">SNE40_022548</name>
</gene>
<keyword evidence="4" id="KW-0325">Glycoprotein</keyword>
<evidence type="ECO:0000256" key="5">
    <source>
        <dbReference type="SAM" id="SignalP"/>
    </source>
</evidence>
<protein>
    <recommendedName>
        <fullName evidence="6">EGF-like domain-containing protein</fullName>
    </recommendedName>
</protein>
<feature type="domain" description="EGF-like" evidence="6">
    <location>
        <begin position="83"/>
        <end position="94"/>
    </location>
</feature>
<dbReference type="Pfam" id="PF09443">
    <property type="entry name" value="CFC"/>
    <property type="match status" value="1"/>
</dbReference>
<dbReference type="SUPFAM" id="SSF57196">
    <property type="entry name" value="EGF/Laminin"/>
    <property type="match status" value="1"/>
</dbReference>
<keyword evidence="3" id="KW-1015">Disulfide bond</keyword>
<feature type="chain" id="PRO_5042985745" description="EGF-like domain-containing protein" evidence="5">
    <location>
        <begin position="21"/>
        <end position="193"/>
    </location>
</feature>
<dbReference type="InterPro" id="IPR000742">
    <property type="entry name" value="EGF"/>
</dbReference>
<dbReference type="Proteomes" id="UP001347796">
    <property type="component" value="Unassembled WGS sequence"/>
</dbReference>
<evidence type="ECO:0000256" key="2">
    <source>
        <dbReference type="ARBA" id="ARBA00022536"/>
    </source>
</evidence>
<dbReference type="GO" id="GO:0007165">
    <property type="term" value="P:signal transduction"/>
    <property type="evidence" value="ECO:0007669"/>
    <property type="project" value="UniProtKB-ARBA"/>
</dbReference>
<evidence type="ECO:0000256" key="3">
    <source>
        <dbReference type="ARBA" id="ARBA00023157"/>
    </source>
</evidence>
<organism evidence="7 8">
    <name type="scientific">Patella caerulea</name>
    <name type="common">Rayed Mediterranean limpet</name>
    <dbReference type="NCBI Taxonomy" id="87958"/>
    <lineage>
        <taxon>Eukaryota</taxon>
        <taxon>Metazoa</taxon>
        <taxon>Spiralia</taxon>
        <taxon>Lophotrochozoa</taxon>
        <taxon>Mollusca</taxon>
        <taxon>Gastropoda</taxon>
        <taxon>Patellogastropoda</taxon>
        <taxon>Patelloidea</taxon>
        <taxon>Patellidae</taxon>
        <taxon>Patella</taxon>
    </lineage>
</organism>
<keyword evidence="5" id="KW-0732">Signal</keyword>
<dbReference type="EMBL" id="JAZGQO010000021">
    <property type="protein sequence ID" value="KAK6165662.1"/>
    <property type="molecule type" value="Genomic_DNA"/>
</dbReference>
<dbReference type="Gene3D" id="2.10.25.10">
    <property type="entry name" value="Laminin"/>
    <property type="match status" value="1"/>
</dbReference>
<comment type="caution">
    <text evidence="7">The sequence shown here is derived from an EMBL/GenBank/DDBJ whole genome shotgun (WGS) entry which is preliminary data.</text>
</comment>
<accession>A0AAN8IVX3</accession>
<dbReference type="InterPro" id="IPR019011">
    <property type="entry name" value="Cryptic/Cripto_CFC-dom"/>
</dbReference>
<keyword evidence="8" id="KW-1185">Reference proteome</keyword>
<sequence>MDKIIGCLMFVVMVIQFVETRQTQDVPRWLQISSKTIKIRHHHGDNIRKEIQQHVEIIPMFNSSKSSTSCCLNGGRCIMGSFCKCPKNVYGRRCEHKNVEKPCGRLMHGVWVKSDCNLCRCFNGLMNCIPISNPGCDAERTKQDRMRDVYIFPPKRHVHHHVRKEDDLHSAAAQTMNKLYLLTIVLYILCLHS</sequence>
<reference evidence="7 8" key="1">
    <citation type="submission" date="2024-01" db="EMBL/GenBank/DDBJ databases">
        <title>The genome of the rayed Mediterranean limpet Patella caerulea (Linnaeus, 1758).</title>
        <authorList>
            <person name="Anh-Thu Weber A."/>
            <person name="Halstead-Nussloch G."/>
        </authorList>
    </citation>
    <scope>NUCLEOTIDE SEQUENCE [LARGE SCALE GENOMIC DNA]</scope>
    <source>
        <strain evidence="7">AATW-2023a</strain>
        <tissue evidence="7">Whole specimen</tissue>
    </source>
</reference>
<feature type="signal peptide" evidence="5">
    <location>
        <begin position="1"/>
        <end position="20"/>
    </location>
</feature>